<name>A0A336MJG9_CULSO</name>
<dbReference type="PANTHER" id="PTHR13105">
    <property type="entry name" value="MYELOID LEUKEMIA FACTOR"/>
    <property type="match status" value="1"/>
</dbReference>
<evidence type="ECO:0000256" key="5">
    <source>
        <dbReference type="SAM" id="MobiDB-lite"/>
    </source>
</evidence>
<evidence type="ECO:0000256" key="4">
    <source>
        <dbReference type="ARBA" id="ARBA00022553"/>
    </source>
</evidence>
<dbReference type="EMBL" id="UFQT01001435">
    <property type="protein sequence ID" value="SSX30552.1"/>
    <property type="molecule type" value="Genomic_DNA"/>
</dbReference>
<feature type="region of interest" description="Disordered" evidence="5">
    <location>
        <begin position="102"/>
        <end position="131"/>
    </location>
</feature>
<protein>
    <submittedName>
        <fullName evidence="6">CSON002621 protein</fullName>
    </submittedName>
</protein>
<dbReference type="Pfam" id="PF10248">
    <property type="entry name" value="Mlf1IP"/>
    <property type="match status" value="1"/>
</dbReference>
<keyword evidence="3" id="KW-0963">Cytoplasm</keyword>
<dbReference type="AlphaFoldDB" id="A0A336MJG9"/>
<reference evidence="6" key="1">
    <citation type="submission" date="2018-07" db="EMBL/GenBank/DDBJ databases">
        <authorList>
            <person name="Quirk P.G."/>
            <person name="Krulwich T.A."/>
        </authorList>
    </citation>
    <scope>NUCLEOTIDE SEQUENCE</scope>
</reference>
<evidence type="ECO:0000256" key="1">
    <source>
        <dbReference type="ARBA" id="ARBA00004496"/>
    </source>
</evidence>
<dbReference type="GO" id="GO:0005737">
    <property type="term" value="C:cytoplasm"/>
    <property type="evidence" value="ECO:0007669"/>
    <property type="project" value="UniProtKB-SubCell"/>
</dbReference>
<feature type="region of interest" description="Disordered" evidence="5">
    <location>
        <begin position="275"/>
        <end position="294"/>
    </location>
</feature>
<proteinExistence type="inferred from homology"/>
<organism evidence="6">
    <name type="scientific">Culicoides sonorensis</name>
    <name type="common">Biting midge</name>
    <dbReference type="NCBI Taxonomy" id="179676"/>
    <lineage>
        <taxon>Eukaryota</taxon>
        <taxon>Metazoa</taxon>
        <taxon>Ecdysozoa</taxon>
        <taxon>Arthropoda</taxon>
        <taxon>Hexapoda</taxon>
        <taxon>Insecta</taxon>
        <taxon>Pterygota</taxon>
        <taxon>Neoptera</taxon>
        <taxon>Endopterygota</taxon>
        <taxon>Diptera</taxon>
        <taxon>Nematocera</taxon>
        <taxon>Chironomoidea</taxon>
        <taxon>Ceratopogonidae</taxon>
        <taxon>Ceratopogoninae</taxon>
        <taxon>Culicoides</taxon>
        <taxon>Monoculicoides</taxon>
    </lineage>
</organism>
<dbReference type="InterPro" id="IPR019376">
    <property type="entry name" value="Myeloid_leukemia_factor"/>
</dbReference>
<accession>A0A336MJG9</accession>
<gene>
    <name evidence="6" type="primary">CSON002621</name>
</gene>
<evidence type="ECO:0000256" key="2">
    <source>
        <dbReference type="ARBA" id="ARBA00008332"/>
    </source>
</evidence>
<evidence type="ECO:0000256" key="3">
    <source>
        <dbReference type="ARBA" id="ARBA00022490"/>
    </source>
</evidence>
<comment type="subcellular location">
    <subcellularLocation>
        <location evidence="1">Cytoplasm</location>
    </subcellularLocation>
</comment>
<dbReference type="VEuPathDB" id="VectorBase:CSON002621"/>
<feature type="compositionally biased region" description="Low complexity" evidence="5">
    <location>
        <begin position="199"/>
        <end position="216"/>
    </location>
</feature>
<comment type="similarity">
    <text evidence="2">Belongs to the MLF family.</text>
</comment>
<sequence length="294" mass="32355">MSLFAALGLEDDPIFGAHMRQMRQMNNMMNSLFGNPFGGMMGMQQIAPPQQMFSRQLMPMFSNNMSNRLLNVTDMPSHEGIGYSSSSVFSMTTGPDGKPQIYQASSSTKQGPGGIRETRKTLQDSRTGTKKMSIGHHIGERAHVIEKVQDLSSGQLEENEELINLDEEEKETFDREFKQKARSMGGRRNGPEIQAIMPAASSSSPNANGSSTATTTESVVDRLTNKYKSPKLARRAIRTPASSPLASSATVLDKNTSTRFVTSTPLLFIVHPHPYNPSSRKHKAIKGPTNYVNQ</sequence>
<evidence type="ECO:0000313" key="6">
    <source>
        <dbReference type="EMBL" id="SSX30552.1"/>
    </source>
</evidence>
<feature type="region of interest" description="Disordered" evidence="5">
    <location>
        <begin position="199"/>
        <end position="218"/>
    </location>
</feature>
<keyword evidence="4" id="KW-0597">Phosphoprotein</keyword>